<evidence type="ECO:0000313" key="8">
    <source>
        <dbReference type="Proteomes" id="UP000663853"/>
    </source>
</evidence>
<comment type="subcellular location">
    <subcellularLocation>
        <location evidence="1 6">Membrane</location>
        <topology evidence="1 6">Multi-pass membrane protein</topology>
    </subcellularLocation>
</comment>
<dbReference type="GO" id="GO:0016020">
    <property type="term" value="C:membrane"/>
    <property type="evidence" value="ECO:0007669"/>
    <property type="project" value="UniProtKB-SubCell"/>
</dbReference>
<dbReference type="InterPro" id="IPR007274">
    <property type="entry name" value="Cop_transporter"/>
</dbReference>
<dbReference type="AlphaFoldDB" id="A0A8H3CIC7"/>
<evidence type="ECO:0000256" key="3">
    <source>
        <dbReference type="ARBA" id="ARBA00022692"/>
    </source>
</evidence>
<proteinExistence type="inferred from homology"/>
<dbReference type="Proteomes" id="UP000663853">
    <property type="component" value="Unassembled WGS sequence"/>
</dbReference>
<dbReference type="EMBL" id="CAJMXA010002548">
    <property type="protein sequence ID" value="CAE6483445.1"/>
    <property type="molecule type" value="Genomic_DNA"/>
</dbReference>
<keyword evidence="3 6" id="KW-0812">Transmembrane</keyword>
<evidence type="ECO:0000256" key="6">
    <source>
        <dbReference type="RuleBase" id="RU367022"/>
    </source>
</evidence>
<keyword evidence="6" id="KW-0813">Transport</keyword>
<dbReference type="PANTHER" id="PTHR12483">
    <property type="entry name" value="SOLUTE CARRIER FAMILY 31 COPPER TRANSPORTERS"/>
    <property type="match status" value="1"/>
</dbReference>
<comment type="caution">
    <text evidence="7">The sequence shown here is derived from an EMBL/GenBank/DDBJ whole genome shotgun (WGS) entry which is preliminary data.</text>
</comment>
<evidence type="ECO:0000313" key="7">
    <source>
        <dbReference type="EMBL" id="CAE6483445.1"/>
    </source>
</evidence>
<reference evidence="7" key="1">
    <citation type="submission" date="2021-01" db="EMBL/GenBank/DDBJ databases">
        <authorList>
            <person name="Kaushik A."/>
        </authorList>
    </citation>
    <scope>NUCLEOTIDE SEQUENCE</scope>
    <source>
        <strain evidence="7">AG6-10EEA</strain>
    </source>
</reference>
<keyword evidence="6" id="KW-0186">Copper</keyword>
<dbReference type="GO" id="GO:0005375">
    <property type="term" value="F:copper ion transmembrane transporter activity"/>
    <property type="evidence" value="ECO:0007669"/>
    <property type="project" value="UniProtKB-UniRule"/>
</dbReference>
<sequence>MLGGMQVMKHPSLDGYSPCYLIVKYVFEMEHDHDSMGGSCTMSMLWNWETIDACFVSAQWHVRSKVGFAFSVIGVFLIVLGIEACRRTARDYDRWIATQRKIRFNNNSSLTQWDLRPTWKEQVVRGLFYGAQFSAAYILMLIAMSYNGFILFGIFLGGFVGYTLFGRDTLELGASNGAAAGGHNSACC</sequence>
<gene>
    <name evidence="7" type="ORF">RDB_LOCUS92483</name>
</gene>
<dbReference type="PANTHER" id="PTHR12483:SF73">
    <property type="entry name" value="COPPER TRANSPORT PROTEIN CTR3"/>
    <property type="match status" value="1"/>
</dbReference>
<name>A0A8H3CIC7_9AGAM</name>
<protein>
    <recommendedName>
        <fullName evidence="6">Copper transport protein</fullName>
    </recommendedName>
</protein>
<keyword evidence="4 6" id="KW-1133">Transmembrane helix</keyword>
<evidence type="ECO:0000256" key="5">
    <source>
        <dbReference type="ARBA" id="ARBA00023136"/>
    </source>
</evidence>
<feature type="transmembrane region" description="Helical" evidence="6">
    <location>
        <begin position="149"/>
        <end position="165"/>
    </location>
</feature>
<keyword evidence="5 6" id="KW-0472">Membrane</keyword>
<evidence type="ECO:0000256" key="1">
    <source>
        <dbReference type="ARBA" id="ARBA00004141"/>
    </source>
</evidence>
<dbReference type="Pfam" id="PF04145">
    <property type="entry name" value="Ctr"/>
    <property type="match status" value="1"/>
</dbReference>
<evidence type="ECO:0000256" key="2">
    <source>
        <dbReference type="ARBA" id="ARBA00006921"/>
    </source>
</evidence>
<keyword evidence="6" id="KW-0406">Ion transport</keyword>
<keyword evidence="6" id="KW-0187">Copper transport</keyword>
<accession>A0A8H3CIC7</accession>
<organism evidence="7 8">
    <name type="scientific">Rhizoctonia solani</name>
    <dbReference type="NCBI Taxonomy" id="456999"/>
    <lineage>
        <taxon>Eukaryota</taxon>
        <taxon>Fungi</taxon>
        <taxon>Dikarya</taxon>
        <taxon>Basidiomycota</taxon>
        <taxon>Agaricomycotina</taxon>
        <taxon>Agaricomycetes</taxon>
        <taxon>Cantharellales</taxon>
        <taxon>Ceratobasidiaceae</taxon>
        <taxon>Rhizoctonia</taxon>
    </lineage>
</organism>
<feature type="transmembrane region" description="Helical" evidence="6">
    <location>
        <begin position="66"/>
        <end position="85"/>
    </location>
</feature>
<evidence type="ECO:0000256" key="4">
    <source>
        <dbReference type="ARBA" id="ARBA00022989"/>
    </source>
</evidence>
<comment type="similarity">
    <text evidence="2 6">Belongs to the copper transporter (Ctr) (TC 1.A.56) family. SLC31A subfamily.</text>
</comment>